<dbReference type="GO" id="GO:0043828">
    <property type="term" value="F:tRNA 2-selenouridine synthase activity"/>
    <property type="evidence" value="ECO:0007669"/>
    <property type="project" value="InterPro"/>
</dbReference>
<dbReference type="NCBIfam" id="NF008750">
    <property type="entry name" value="PRK11784.1-2"/>
    <property type="match status" value="1"/>
</dbReference>
<accession>A0A1D8GBE5</accession>
<dbReference type="PANTHER" id="PTHR30401:SF0">
    <property type="entry name" value="TRNA 2-SELENOURIDINE SYNTHASE"/>
    <property type="match status" value="1"/>
</dbReference>
<dbReference type="Gene3D" id="3.40.250.10">
    <property type="entry name" value="Rhodanese-like domain"/>
    <property type="match status" value="1"/>
</dbReference>
<dbReference type="SUPFAM" id="SSF52821">
    <property type="entry name" value="Rhodanese/Cell cycle control phosphatase"/>
    <property type="match status" value="1"/>
</dbReference>
<evidence type="ECO:0000313" key="4">
    <source>
        <dbReference type="Proteomes" id="UP000095743"/>
    </source>
</evidence>
<dbReference type="Pfam" id="PF00581">
    <property type="entry name" value="Rhodanese"/>
    <property type="match status" value="1"/>
</dbReference>
<dbReference type="KEGG" id="gfe:Gferi_00650"/>
<dbReference type="InterPro" id="IPR036873">
    <property type="entry name" value="Rhodanese-like_dom_sf"/>
</dbReference>
<dbReference type="NCBIfam" id="TIGR03167">
    <property type="entry name" value="tRNA_sel_U_synt"/>
    <property type="match status" value="1"/>
</dbReference>
<reference evidence="3 4" key="1">
    <citation type="submission" date="2016-09" db="EMBL/GenBank/DDBJ databases">
        <title>Genomic analysis reveals versatility of anaerobic energy metabolism of Geosporobacter ferrireducens IRF9 of phylum Firmicutes.</title>
        <authorList>
            <person name="Kim S.-J."/>
        </authorList>
    </citation>
    <scope>NUCLEOTIDE SEQUENCE [LARGE SCALE GENOMIC DNA]</scope>
    <source>
        <strain evidence="3 4">IRF9</strain>
    </source>
</reference>
<dbReference type="Proteomes" id="UP000095743">
    <property type="component" value="Chromosome"/>
</dbReference>
<proteinExistence type="predicted"/>
<evidence type="ECO:0000313" key="3">
    <source>
        <dbReference type="EMBL" id="AOT68222.1"/>
    </source>
</evidence>
<name>A0A1D8GBE5_9FIRM</name>
<dbReference type="EMBL" id="CP017269">
    <property type="protein sequence ID" value="AOT68222.1"/>
    <property type="molecule type" value="Genomic_DNA"/>
</dbReference>
<evidence type="ECO:0000256" key="1">
    <source>
        <dbReference type="ARBA" id="ARBA00023266"/>
    </source>
</evidence>
<feature type="domain" description="Rhodanese" evidence="2">
    <location>
        <begin position="12"/>
        <end position="135"/>
    </location>
</feature>
<dbReference type="GO" id="GO:0002098">
    <property type="term" value="P:tRNA wobble uridine modification"/>
    <property type="evidence" value="ECO:0007669"/>
    <property type="project" value="InterPro"/>
</dbReference>
<dbReference type="AlphaFoldDB" id="A0A1D8GBE5"/>
<dbReference type="InterPro" id="IPR017582">
    <property type="entry name" value="SelU"/>
</dbReference>
<sequence length="350" mass="40991">MTAFITVDEALRFKNAIYIDVRSPSEYKESTIVGAVNFPILNDEERAEVGTVYRKENHQKAISLGVKYASYKLPILYEQILDYQNKYEQIIFFCWRGGMRSRSVCDFLSMFNIPKVYQLVGGYKGYRKYIMDYFENKLDFFHFIMIHGLTGVGKTHILEDLSSEGMAVLNLEELAQNSGSVFGDIVFNGEPPSQKMFESKIFHKLFASMEKNIFVESESKRIGNVQIPEKIYRKMISGNHILINTSLDNRVKIILQDYIDHIDENKEKIVKALEHLRKKLGNEAVDNLLQKQSENAYTYIIKYLIEHYYDPLYQYSIDKYKEYDLEIYYEDIKTVAATLQDFVKSLKQQR</sequence>
<dbReference type="PANTHER" id="PTHR30401">
    <property type="entry name" value="TRNA 2-SELENOURIDINE SYNTHASE"/>
    <property type="match status" value="1"/>
</dbReference>
<dbReference type="Pfam" id="PF26341">
    <property type="entry name" value="AAA_SelU"/>
    <property type="match status" value="1"/>
</dbReference>
<dbReference type="PROSITE" id="PS50206">
    <property type="entry name" value="RHODANESE_3"/>
    <property type="match status" value="1"/>
</dbReference>
<dbReference type="OrthoDB" id="9808735at2"/>
<dbReference type="SUPFAM" id="SSF52540">
    <property type="entry name" value="P-loop containing nucleoside triphosphate hydrolases"/>
    <property type="match status" value="1"/>
</dbReference>
<dbReference type="InterPro" id="IPR001763">
    <property type="entry name" value="Rhodanese-like_dom"/>
</dbReference>
<dbReference type="InterPro" id="IPR058840">
    <property type="entry name" value="AAA_SelU"/>
</dbReference>
<protein>
    <submittedName>
        <fullName evidence="3">tRNA 2-selenouridine(34) synthase MnmH</fullName>
    </submittedName>
</protein>
<organism evidence="3 4">
    <name type="scientific">Geosporobacter ferrireducens</name>
    <dbReference type="NCBI Taxonomy" id="1424294"/>
    <lineage>
        <taxon>Bacteria</taxon>
        <taxon>Bacillati</taxon>
        <taxon>Bacillota</taxon>
        <taxon>Clostridia</taxon>
        <taxon>Peptostreptococcales</taxon>
        <taxon>Thermotaleaceae</taxon>
        <taxon>Geosporobacter</taxon>
    </lineage>
</organism>
<dbReference type="STRING" id="1424294.Gferi_00650"/>
<gene>
    <name evidence="3" type="ORF">Gferi_00650</name>
</gene>
<evidence type="ECO:0000259" key="2">
    <source>
        <dbReference type="PROSITE" id="PS50206"/>
    </source>
</evidence>
<keyword evidence="4" id="KW-1185">Reference proteome</keyword>
<dbReference type="SMART" id="SM00450">
    <property type="entry name" value="RHOD"/>
    <property type="match status" value="1"/>
</dbReference>
<dbReference type="RefSeq" id="WP_069973775.1">
    <property type="nucleotide sequence ID" value="NZ_CP017269.1"/>
</dbReference>
<dbReference type="InterPro" id="IPR027417">
    <property type="entry name" value="P-loop_NTPase"/>
</dbReference>
<keyword evidence="1" id="KW-0711">Selenium</keyword>